<proteinExistence type="predicted"/>
<feature type="compositionally biased region" description="Basic and acidic residues" evidence="1">
    <location>
        <begin position="215"/>
        <end position="236"/>
    </location>
</feature>
<gene>
    <name evidence="3" type="ORF">D1832_13305</name>
</gene>
<dbReference type="AlphaFoldDB" id="A0A417Z1F0"/>
<name>A0A417Z1F0_9MICO</name>
<accession>A0A417Z1F0</accession>
<feature type="transmembrane region" description="Helical" evidence="2">
    <location>
        <begin position="96"/>
        <end position="111"/>
    </location>
</feature>
<feature type="transmembrane region" description="Helical" evidence="2">
    <location>
        <begin position="154"/>
        <end position="177"/>
    </location>
</feature>
<evidence type="ECO:0000313" key="4">
    <source>
        <dbReference type="Proteomes" id="UP000285376"/>
    </source>
</evidence>
<dbReference type="Proteomes" id="UP000285376">
    <property type="component" value="Unassembled WGS sequence"/>
</dbReference>
<organism evidence="3 4">
    <name type="scientific">Dermacoccus abyssi</name>
    <dbReference type="NCBI Taxonomy" id="322596"/>
    <lineage>
        <taxon>Bacteria</taxon>
        <taxon>Bacillati</taxon>
        <taxon>Actinomycetota</taxon>
        <taxon>Actinomycetes</taxon>
        <taxon>Micrococcales</taxon>
        <taxon>Dermacoccaceae</taxon>
        <taxon>Dermacoccus</taxon>
    </lineage>
</organism>
<feature type="transmembrane region" description="Helical" evidence="2">
    <location>
        <begin position="118"/>
        <end position="134"/>
    </location>
</feature>
<keyword evidence="2" id="KW-1133">Transmembrane helix</keyword>
<protein>
    <recommendedName>
        <fullName evidence="5">VanZ family protein</fullName>
    </recommendedName>
</protein>
<dbReference type="EMBL" id="QWLM01000020">
    <property type="protein sequence ID" value="RHW44059.1"/>
    <property type="molecule type" value="Genomic_DNA"/>
</dbReference>
<keyword evidence="2" id="KW-0472">Membrane</keyword>
<feature type="transmembrane region" description="Helical" evidence="2">
    <location>
        <begin position="45"/>
        <end position="63"/>
    </location>
</feature>
<evidence type="ECO:0000313" key="3">
    <source>
        <dbReference type="EMBL" id="RHW44059.1"/>
    </source>
</evidence>
<comment type="caution">
    <text evidence="3">The sequence shown here is derived from an EMBL/GenBank/DDBJ whole genome shotgun (WGS) entry which is preliminary data.</text>
</comment>
<reference evidence="3 4" key="1">
    <citation type="submission" date="2018-08" db="EMBL/GenBank/DDBJ databases">
        <title>Whole genome sequence analysis of Dermacoccus abyssi bacteria isolated from Deep Mariana trench Micromonospora spp reveals genes involved in the environmental adaptation and production of secondary metabolites.</title>
        <authorList>
            <person name="Abdel-Mageed W.M."/>
            <person name="Lehri B."/>
            <person name="Nouioui I."/>
            <person name="Goodfellow I."/>
            <person name="Jaspars M."/>
            <person name="Karlyshev A."/>
        </authorList>
    </citation>
    <scope>NUCLEOTIDE SEQUENCE [LARGE SCALE GENOMIC DNA]</scope>
    <source>
        <strain evidence="3 4">MT1.1</strain>
    </source>
</reference>
<feature type="region of interest" description="Disordered" evidence="1">
    <location>
        <begin position="203"/>
        <end position="293"/>
    </location>
</feature>
<feature type="transmembrane region" description="Helical" evidence="2">
    <location>
        <begin position="12"/>
        <end position="33"/>
    </location>
</feature>
<evidence type="ECO:0000256" key="2">
    <source>
        <dbReference type="SAM" id="Phobius"/>
    </source>
</evidence>
<evidence type="ECO:0000256" key="1">
    <source>
        <dbReference type="SAM" id="MobiDB-lite"/>
    </source>
</evidence>
<keyword evidence="2" id="KW-0812">Transmembrane</keyword>
<dbReference type="RefSeq" id="WP_118914722.1">
    <property type="nucleotide sequence ID" value="NZ_CBCRVH010000030.1"/>
</dbReference>
<evidence type="ECO:0008006" key="5">
    <source>
        <dbReference type="Google" id="ProtNLM"/>
    </source>
</evidence>
<sequence length="293" mass="32526">MLEQFRLILKALPWTGPAIVVGAFLALVSFFLFARRRSHADRVGFALVVWCLVVAAVVTLSPVKNDYFGIPAAGCDWSIWRPLARDYWFSSGSRPPNVWLFFPAGVGVMLLDGFWRKFLGIAFLLALPPGIETIQDLYPELKRSCSSQDVVDNWTGLAIGLLIGGALALLVGIHRFFRGKARARRERKDAALYGEPAAATPAAQADLPLGGGEPDAVRYDEFSDFDDRPNSTRWYEDDGYTATQPQPSRGSLRGDDGRTRAMPTRRHLDPESPYSPESSDPDDPDATQIIRRR</sequence>